<keyword evidence="1" id="KW-0812">Transmembrane</keyword>
<evidence type="ECO:0000313" key="3">
    <source>
        <dbReference type="Proteomes" id="UP000242699"/>
    </source>
</evidence>
<keyword evidence="1" id="KW-1133">Transmembrane helix</keyword>
<reference evidence="2 3" key="1">
    <citation type="journal article" date="2014" name="BMC Genomics">
        <title>Comparison of environmental and isolate Sulfobacillus genomes reveals diverse carbon, sulfur, nitrogen, and hydrogen metabolisms.</title>
        <authorList>
            <person name="Justice N.B."/>
            <person name="Norman A."/>
            <person name="Brown C.T."/>
            <person name="Singh A."/>
            <person name="Thomas B.C."/>
            <person name="Banfield J.F."/>
        </authorList>
    </citation>
    <scope>NUCLEOTIDE SEQUENCE [LARGE SCALE GENOMIC DNA]</scope>
    <source>
        <strain evidence="2">AMDSBA1</strain>
    </source>
</reference>
<feature type="transmembrane region" description="Helical" evidence="1">
    <location>
        <begin position="247"/>
        <end position="266"/>
    </location>
</feature>
<dbReference type="EMBL" id="PXYT01000013">
    <property type="protein sequence ID" value="PSR30103.1"/>
    <property type="molecule type" value="Genomic_DNA"/>
</dbReference>
<feature type="transmembrane region" description="Helical" evidence="1">
    <location>
        <begin position="160"/>
        <end position="178"/>
    </location>
</feature>
<comment type="caution">
    <text evidence="2">The sequence shown here is derived from an EMBL/GenBank/DDBJ whole genome shotgun (WGS) entry which is preliminary data.</text>
</comment>
<feature type="transmembrane region" description="Helical" evidence="1">
    <location>
        <begin position="222"/>
        <end position="240"/>
    </location>
</feature>
<feature type="transmembrane region" description="Helical" evidence="1">
    <location>
        <begin position="12"/>
        <end position="32"/>
    </location>
</feature>
<dbReference type="Proteomes" id="UP000242699">
    <property type="component" value="Unassembled WGS sequence"/>
</dbReference>
<feature type="transmembrane region" description="Helical" evidence="1">
    <location>
        <begin position="100"/>
        <end position="121"/>
    </location>
</feature>
<organism evidence="2 3">
    <name type="scientific">Sulfobacillus benefaciens</name>
    <dbReference type="NCBI Taxonomy" id="453960"/>
    <lineage>
        <taxon>Bacteria</taxon>
        <taxon>Bacillati</taxon>
        <taxon>Bacillota</taxon>
        <taxon>Clostridia</taxon>
        <taxon>Eubacteriales</taxon>
        <taxon>Clostridiales Family XVII. Incertae Sedis</taxon>
        <taxon>Sulfobacillus</taxon>
    </lineage>
</organism>
<gene>
    <name evidence="2" type="ORF">C7B43_07425</name>
</gene>
<evidence type="ECO:0000313" key="2">
    <source>
        <dbReference type="EMBL" id="PSR30103.1"/>
    </source>
</evidence>
<feature type="transmembrane region" description="Helical" evidence="1">
    <location>
        <begin position="64"/>
        <end position="88"/>
    </location>
</feature>
<name>A0A2T2X6H5_9FIRM</name>
<protein>
    <submittedName>
        <fullName evidence="2">Uncharacterized protein</fullName>
    </submittedName>
</protein>
<feature type="transmembrane region" description="Helical" evidence="1">
    <location>
        <begin position="278"/>
        <end position="297"/>
    </location>
</feature>
<feature type="transmembrane region" description="Helical" evidence="1">
    <location>
        <begin position="127"/>
        <end position="148"/>
    </location>
</feature>
<sequence>MLTMPFDRRRALAYGLGILWIFDSLLKIQPAMFHSLLVVNVLAPAATDSQPPWLFHIMMEGARLWIHLGVVANILNFLIEAVIGILILKGPDTTSGRWGLWISLIWGAIVWIGAEGLGGLVTGSPSVIQGSPGSIPFYAAAAILLLVRKDWWTEEHVYQVARYGLAIFWFIAFIWEVLPSSGFWTPNGLAAQFGDITMNGNEPTILQMAINAMVISSQLHPVLENGIYSAILLVLSLLSFFRPKSRWTAIITGVWMIFLWAVPQAFGTLLSGTGTDPGMFLPFTLLAWTLLGPQFPFMHQRQAQSEQAS</sequence>
<evidence type="ECO:0000256" key="1">
    <source>
        <dbReference type="SAM" id="Phobius"/>
    </source>
</evidence>
<keyword evidence="1" id="KW-0472">Membrane</keyword>
<accession>A0A2T2X6H5</accession>
<proteinExistence type="predicted"/>
<dbReference type="AlphaFoldDB" id="A0A2T2X6H5"/>